<dbReference type="PANTHER" id="PTHR42866:SF1">
    <property type="entry name" value="SPORE COAT POLYSACCHARIDE BIOSYNTHESIS PROTEIN SPSF"/>
    <property type="match status" value="1"/>
</dbReference>
<gene>
    <name evidence="1" type="ORF">LARV_01533</name>
</gene>
<dbReference type="GO" id="GO:0005829">
    <property type="term" value="C:cytosol"/>
    <property type="evidence" value="ECO:0007669"/>
    <property type="project" value="TreeGrafter"/>
</dbReference>
<dbReference type="OrthoDB" id="9815559at2"/>
<dbReference type="CDD" id="cd02518">
    <property type="entry name" value="GT2_SpsF"/>
    <property type="match status" value="1"/>
</dbReference>
<accession>A0A0S7BI12</accession>
<evidence type="ECO:0000313" key="2">
    <source>
        <dbReference type="Proteomes" id="UP000055060"/>
    </source>
</evidence>
<proteinExistence type="predicted"/>
<dbReference type="Pfam" id="PF02348">
    <property type="entry name" value="CTP_transf_3"/>
    <property type="match status" value="1"/>
</dbReference>
<keyword evidence="2" id="KW-1185">Reference proteome</keyword>
<name>A0A0S7BI12_9CHLR</name>
<dbReference type="InterPro" id="IPR003329">
    <property type="entry name" value="Cytidylyl_trans"/>
</dbReference>
<dbReference type="STRING" id="360412.LARV_01533"/>
<dbReference type="AlphaFoldDB" id="A0A0S7BI12"/>
<dbReference type="RefSeq" id="WP_152031750.1">
    <property type="nucleotide sequence ID" value="NZ_DF967972.1"/>
</dbReference>
<dbReference type="SUPFAM" id="SSF53448">
    <property type="entry name" value="Nucleotide-diphospho-sugar transferases"/>
    <property type="match status" value="1"/>
</dbReference>
<protein>
    <submittedName>
        <fullName evidence="1">Spore coat polysaccharide biosynthesis protein F, CMP-KDO synthetase homolog</fullName>
    </submittedName>
</protein>
<reference evidence="1" key="1">
    <citation type="submission" date="2015-07" db="EMBL/GenBank/DDBJ databases">
        <title>Draft Genome Sequences of Anaerolinea thermolimosa IMO-1, Bellilinea caldifistulae GOMI-1, Leptolinea tardivitalis YMTK-2, Levilinea saccharolytica KIBI-1,Longilinea arvoryzae KOME-1, Previously Described as Members of the Anaerolineaceae (Chloroflexi).</title>
        <authorList>
            <person name="Sekiguchi Y."/>
            <person name="Ohashi A."/>
            <person name="Matsuura N."/>
            <person name="Tourlousse M.D."/>
        </authorList>
    </citation>
    <scope>NUCLEOTIDE SEQUENCE [LARGE SCALE GENOMIC DNA]</scope>
    <source>
        <strain evidence="1">KOME-1</strain>
    </source>
</reference>
<dbReference type="EMBL" id="DF967972">
    <property type="protein sequence ID" value="GAP13778.1"/>
    <property type="molecule type" value="Genomic_DNA"/>
</dbReference>
<dbReference type="Proteomes" id="UP000055060">
    <property type="component" value="Unassembled WGS sequence"/>
</dbReference>
<evidence type="ECO:0000313" key="1">
    <source>
        <dbReference type="EMBL" id="GAP13778.1"/>
    </source>
</evidence>
<sequence length="251" mass="28613">MTAERIIVIIQARMSSTRLPGKVLKDIAGRPMLAWVVDRARKARSATDVVVATTTDSSDDPIVSFCMLMGYACTRGSLTDVLDRYYQAARQYRADVIVRLTADCPLIDPAEIDHVVHEFLSSGVDFAANRLPPPFGRTYPIGLDTEVCSFEALEQAWNEARKPYQREHVMPYLYEIPGRFKVLRVDHDPDYGDLRWTVDTPQDLELVRAIFERMGEREDFGWLDVLALFENEPELARLNAGINQKFYNKHG</sequence>
<dbReference type="PANTHER" id="PTHR42866">
    <property type="entry name" value="3-DEOXY-MANNO-OCTULOSONATE CYTIDYLYLTRANSFERASE"/>
    <property type="match status" value="1"/>
</dbReference>
<dbReference type="Gene3D" id="3.90.550.10">
    <property type="entry name" value="Spore Coat Polysaccharide Biosynthesis Protein SpsA, Chain A"/>
    <property type="match status" value="1"/>
</dbReference>
<organism evidence="1">
    <name type="scientific">Longilinea arvoryzae</name>
    <dbReference type="NCBI Taxonomy" id="360412"/>
    <lineage>
        <taxon>Bacteria</taxon>
        <taxon>Bacillati</taxon>
        <taxon>Chloroflexota</taxon>
        <taxon>Anaerolineae</taxon>
        <taxon>Anaerolineales</taxon>
        <taxon>Anaerolineaceae</taxon>
        <taxon>Longilinea</taxon>
    </lineage>
</organism>
<dbReference type="InterPro" id="IPR029044">
    <property type="entry name" value="Nucleotide-diphossugar_trans"/>
</dbReference>